<dbReference type="GO" id="GO:0005509">
    <property type="term" value="F:calcium ion binding"/>
    <property type="evidence" value="ECO:0007669"/>
    <property type="project" value="InterPro"/>
</dbReference>
<dbReference type="EMBL" id="KB203083">
    <property type="protein sequence ID" value="ESO86339.1"/>
    <property type="molecule type" value="Genomic_DNA"/>
</dbReference>
<organism evidence="4 5">
    <name type="scientific">Lottia gigantea</name>
    <name type="common">Giant owl limpet</name>
    <dbReference type="NCBI Taxonomy" id="225164"/>
    <lineage>
        <taxon>Eukaryota</taxon>
        <taxon>Metazoa</taxon>
        <taxon>Spiralia</taxon>
        <taxon>Lophotrochozoa</taxon>
        <taxon>Mollusca</taxon>
        <taxon>Gastropoda</taxon>
        <taxon>Patellogastropoda</taxon>
        <taxon>Lottioidea</taxon>
        <taxon>Lottiidae</taxon>
        <taxon>Lottia</taxon>
    </lineage>
</organism>
<dbReference type="InterPro" id="IPR011992">
    <property type="entry name" value="EF-hand-dom_pair"/>
</dbReference>
<dbReference type="Pfam" id="PF13202">
    <property type="entry name" value="EF-hand_5"/>
    <property type="match status" value="1"/>
</dbReference>
<dbReference type="HOGENOM" id="CLU_1888122_0_0_1"/>
<dbReference type="RefSeq" id="XP_009062882.1">
    <property type="nucleotide sequence ID" value="XM_009064634.1"/>
</dbReference>
<dbReference type="InterPro" id="IPR002048">
    <property type="entry name" value="EF_hand_dom"/>
</dbReference>
<gene>
    <name evidence="4" type="ORF">LOTGIDRAFT_235404</name>
</gene>
<feature type="chain" id="PRO_5004717438" description="EF-hand domain-containing protein" evidence="2">
    <location>
        <begin position="17"/>
        <end position="135"/>
    </location>
</feature>
<dbReference type="STRING" id="225164.V4BD99"/>
<feature type="signal peptide" evidence="2">
    <location>
        <begin position="1"/>
        <end position="16"/>
    </location>
</feature>
<dbReference type="KEGG" id="lgi:LOTGIDRAFT_235404"/>
<name>V4BD99_LOTGI</name>
<dbReference type="GeneID" id="20249840"/>
<reference evidence="4 5" key="1">
    <citation type="journal article" date="2013" name="Nature">
        <title>Insights into bilaterian evolution from three spiralian genomes.</title>
        <authorList>
            <person name="Simakov O."/>
            <person name="Marletaz F."/>
            <person name="Cho S.J."/>
            <person name="Edsinger-Gonzales E."/>
            <person name="Havlak P."/>
            <person name="Hellsten U."/>
            <person name="Kuo D.H."/>
            <person name="Larsson T."/>
            <person name="Lv J."/>
            <person name="Arendt D."/>
            <person name="Savage R."/>
            <person name="Osoegawa K."/>
            <person name="de Jong P."/>
            <person name="Grimwood J."/>
            <person name="Chapman J.A."/>
            <person name="Shapiro H."/>
            <person name="Aerts A."/>
            <person name="Otillar R.P."/>
            <person name="Terry A.Y."/>
            <person name="Boore J.L."/>
            <person name="Grigoriev I.V."/>
            <person name="Lindberg D.R."/>
            <person name="Seaver E.C."/>
            <person name="Weisblat D.A."/>
            <person name="Putnam N.H."/>
            <person name="Rokhsar D.S."/>
        </authorList>
    </citation>
    <scope>NUCLEOTIDE SEQUENCE [LARGE SCALE GENOMIC DNA]</scope>
</reference>
<dbReference type="OrthoDB" id="6041256at2759"/>
<dbReference type="Proteomes" id="UP000030746">
    <property type="component" value="Unassembled WGS sequence"/>
</dbReference>
<protein>
    <recommendedName>
        <fullName evidence="3">EF-hand domain-containing protein</fullName>
    </recommendedName>
</protein>
<evidence type="ECO:0000259" key="3">
    <source>
        <dbReference type="PROSITE" id="PS50222"/>
    </source>
</evidence>
<evidence type="ECO:0000256" key="2">
    <source>
        <dbReference type="SAM" id="SignalP"/>
    </source>
</evidence>
<dbReference type="Gene3D" id="1.10.238.10">
    <property type="entry name" value="EF-hand"/>
    <property type="match status" value="1"/>
</dbReference>
<dbReference type="OMA" id="DIPWILA"/>
<dbReference type="InterPro" id="IPR018247">
    <property type="entry name" value="EF_Hand_1_Ca_BS"/>
</dbReference>
<dbReference type="CTD" id="20249840"/>
<accession>V4BD99</accession>
<keyword evidence="2" id="KW-0732">Signal</keyword>
<keyword evidence="5" id="KW-1185">Reference proteome</keyword>
<sequence length="135" mass="15450">MSTLLAVFSLIGLGLSVPTGHIYDNAMARKLFLRGDRDHDLILSRSDFEQIFRTFDLDGNHKISGVEFTGHWTTEKLGNIKDATHLFYNLDVNKDGYITQSPDLPFVYNWFDSDSSGQISEGEFIIMWQKLTAWK</sequence>
<evidence type="ECO:0000313" key="4">
    <source>
        <dbReference type="EMBL" id="ESO86339.1"/>
    </source>
</evidence>
<dbReference type="PROSITE" id="PS00018">
    <property type="entry name" value="EF_HAND_1"/>
    <property type="match status" value="2"/>
</dbReference>
<dbReference type="PROSITE" id="PS50222">
    <property type="entry name" value="EF_HAND_2"/>
    <property type="match status" value="1"/>
</dbReference>
<dbReference type="AlphaFoldDB" id="V4BD99"/>
<keyword evidence="1" id="KW-0106">Calcium</keyword>
<proteinExistence type="predicted"/>
<evidence type="ECO:0000313" key="5">
    <source>
        <dbReference type="Proteomes" id="UP000030746"/>
    </source>
</evidence>
<dbReference type="SUPFAM" id="SSF47473">
    <property type="entry name" value="EF-hand"/>
    <property type="match status" value="1"/>
</dbReference>
<feature type="domain" description="EF-hand" evidence="3">
    <location>
        <begin position="43"/>
        <end position="78"/>
    </location>
</feature>
<evidence type="ECO:0000256" key="1">
    <source>
        <dbReference type="ARBA" id="ARBA00022837"/>
    </source>
</evidence>